<dbReference type="InterPro" id="IPR025836">
    <property type="entry name" value="Zn_knuckle_CX2CX4HX4C"/>
</dbReference>
<feature type="domain" description="Zinc knuckle CX2CX4HX4C" evidence="1">
    <location>
        <begin position="7"/>
        <end position="54"/>
    </location>
</feature>
<reference evidence="2 3" key="1">
    <citation type="journal article" date="2018" name="Front. Plant Sci.">
        <title>Red Clover (Trifolium pratense) and Zigzag Clover (T. medium) - A Picture of Genomic Similarities and Differences.</title>
        <authorList>
            <person name="Dluhosova J."/>
            <person name="Istvanek J."/>
            <person name="Nedelnik J."/>
            <person name="Repkova J."/>
        </authorList>
    </citation>
    <scope>NUCLEOTIDE SEQUENCE [LARGE SCALE GENOMIC DNA]</scope>
    <source>
        <strain evidence="3">cv. 10/8</strain>
        <tissue evidence="2">Leaf</tissue>
    </source>
</reference>
<evidence type="ECO:0000259" key="1">
    <source>
        <dbReference type="Pfam" id="PF14392"/>
    </source>
</evidence>
<evidence type="ECO:0000313" key="3">
    <source>
        <dbReference type="Proteomes" id="UP000265520"/>
    </source>
</evidence>
<sequence length="67" mass="7961">MRVRVKVDVRQPLKNDYKVKNKEGAWCTVNFKYEKLGVFCFVCGIMGHAENRCEVRYSMEQDDGRRE</sequence>
<comment type="caution">
    <text evidence="2">The sequence shown here is derived from an EMBL/GenBank/DDBJ whole genome shotgun (WGS) entry which is preliminary data.</text>
</comment>
<dbReference type="EMBL" id="LXQA010510807">
    <property type="protein sequence ID" value="MCI56336.1"/>
    <property type="molecule type" value="Genomic_DNA"/>
</dbReference>
<organism evidence="2 3">
    <name type="scientific">Trifolium medium</name>
    <dbReference type="NCBI Taxonomy" id="97028"/>
    <lineage>
        <taxon>Eukaryota</taxon>
        <taxon>Viridiplantae</taxon>
        <taxon>Streptophyta</taxon>
        <taxon>Embryophyta</taxon>
        <taxon>Tracheophyta</taxon>
        <taxon>Spermatophyta</taxon>
        <taxon>Magnoliopsida</taxon>
        <taxon>eudicotyledons</taxon>
        <taxon>Gunneridae</taxon>
        <taxon>Pentapetalae</taxon>
        <taxon>rosids</taxon>
        <taxon>fabids</taxon>
        <taxon>Fabales</taxon>
        <taxon>Fabaceae</taxon>
        <taxon>Papilionoideae</taxon>
        <taxon>50 kb inversion clade</taxon>
        <taxon>NPAAA clade</taxon>
        <taxon>Hologalegina</taxon>
        <taxon>IRL clade</taxon>
        <taxon>Trifolieae</taxon>
        <taxon>Trifolium</taxon>
    </lineage>
</organism>
<feature type="non-terminal residue" evidence="2">
    <location>
        <position position="67"/>
    </location>
</feature>
<keyword evidence="3" id="KW-1185">Reference proteome</keyword>
<dbReference type="InterPro" id="IPR040256">
    <property type="entry name" value="At4g02000-like"/>
</dbReference>
<name>A0A392T8D2_9FABA</name>
<accession>A0A392T8D2</accession>
<dbReference type="PANTHER" id="PTHR31286:SF153">
    <property type="entry name" value="DUF4283 DOMAIN PROTEIN"/>
    <property type="match status" value="1"/>
</dbReference>
<dbReference type="Proteomes" id="UP000265520">
    <property type="component" value="Unassembled WGS sequence"/>
</dbReference>
<dbReference type="AlphaFoldDB" id="A0A392T8D2"/>
<evidence type="ECO:0000313" key="2">
    <source>
        <dbReference type="EMBL" id="MCI56336.1"/>
    </source>
</evidence>
<proteinExistence type="predicted"/>
<dbReference type="PANTHER" id="PTHR31286">
    <property type="entry name" value="GLYCINE-RICH CELL WALL STRUCTURAL PROTEIN 1.8-LIKE"/>
    <property type="match status" value="1"/>
</dbReference>
<dbReference type="Pfam" id="PF14392">
    <property type="entry name" value="zf-CCHC_4"/>
    <property type="match status" value="1"/>
</dbReference>
<protein>
    <recommendedName>
        <fullName evidence="1">Zinc knuckle CX2CX4HX4C domain-containing protein</fullName>
    </recommendedName>
</protein>